<name>A0A1Y0HTS9_CELCE</name>
<dbReference type="EMBL" id="CP021383">
    <property type="protein sequence ID" value="ARU51561.1"/>
    <property type="molecule type" value="Genomic_DNA"/>
</dbReference>
<dbReference type="Gene3D" id="3.40.630.30">
    <property type="match status" value="1"/>
</dbReference>
<evidence type="ECO:0000259" key="1">
    <source>
        <dbReference type="PROSITE" id="PS51186"/>
    </source>
</evidence>
<reference evidence="2 3" key="1">
    <citation type="submission" date="2017-05" db="EMBL/GenBank/DDBJ databases">
        <authorList>
            <person name="Song R."/>
            <person name="Chenine A.L."/>
            <person name="Ruprecht R.M."/>
        </authorList>
    </citation>
    <scope>NUCLEOTIDE SEQUENCE [LARGE SCALE GENOMIC DNA]</scope>
    <source>
        <strain evidence="2 3">PSBB019</strain>
    </source>
</reference>
<dbReference type="Proteomes" id="UP000196228">
    <property type="component" value="Chromosome"/>
</dbReference>
<evidence type="ECO:0000313" key="3">
    <source>
        <dbReference type="Proteomes" id="UP000196228"/>
    </source>
</evidence>
<proteinExistence type="predicted"/>
<dbReference type="OrthoDB" id="9801656at2"/>
<dbReference type="AlphaFoldDB" id="A0A1Y0HTS9"/>
<dbReference type="GO" id="GO:0016747">
    <property type="term" value="F:acyltransferase activity, transferring groups other than amino-acyl groups"/>
    <property type="evidence" value="ECO:0007669"/>
    <property type="project" value="InterPro"/>
</dbReference>
<keyword evidence="2" id="KW-0808">Transferase</keyword>
<dbReference type="PROSITE" id="PS51186">
    <property type="entry name" value="GNAT"/>
    <property type="match status" value="1"/>
</dbReference>
<gene>
    <name evidence="2" type="ORF">CBR64_08780</name>
</gene>
<dbReference type="Pfam" id="PF13302">
    <property type="entry name" value="Acetyltransf_3"/>
    <property type="match status" value="1"/>
</dbReference>
<protein>
    <submittedName>
        <fullName evidence="2">GNAT family N-acetyltransferase</fullName>
    </submittedName>
</protein>
<dbReference type="PANTHER" id="PTHR43328:SF1">
    <property type="entry name" value="N-ACETYLTRANSFERASE DOMAIN-CONTAINING PROTEIN"/>
    <property type="match status" value="1"/>
</dbReference>
<dbReference type="KEGG" id="cceu:CBR64_08780"/>
<dbReference type="SUPFAM" id="SSF55729">
    <property type="entry name" value="Acyl-CoA N-acyltransferases (Nat)"/>
    <property type="match status" value="1"/>
</dbReference>
<dbReference type="RefSeq" id="WP_087470596.1">
    <property type="nucleotide sequence ID" value="NZ_CP021383.1"/>
</dbReference>
<dbReference type="PANTHER" id="PTHR43328">
    <property type="entry name" value="ACETYLTRANSFERASE-RELATED"/>
    <property type="match status" value="1"/>
</dbReference>
<sequence>MDVRLRGLADGDLDRLFGWERDPAAVALAAFTRADPSDRAAFDRHYERIRADPTCTVLAVEHAGELVGTIGSFTMEGEREVTYWVDPALWGRGIASAALAAFLAVERERPLMARVAVHNVGSARVLTRAGFVEGGRETSYAPGVGSDVVEQLYRLDS</sequence>
<evidence type="ECO:0000313" key="2">
    <source>
        <dbReference type="EMBL" id="ARU51561.1"/>
    </source>
</evidence>
<dbReference type="InterPro" id="IPR016181">
    <property type="entry name" value="Acyl_CoA_acyltransferase"/>
</dbReference>
<accession>A0A1Y0HTS9</accession>
<dbReference type="InterPro" id="IPR000182">
    <property type="entry name" value="GNAT_dom"/>
</dbReference>
<organism evidence="2 3">
    <name type="scientific">Cellulosimicrobium cellulans</name>
    <name type="common">Arthrobacter luteus</name>
    <dbReference type="NCBI Taxonomy" id="1710"/>
    <lineage>
        <taxon>Bacteria</taxon>
        <taxon>Bacillati</taxon>
        <taxon>Actinomycetota</taxon>
        <taxon>Actinomycetes</taxon>
        <taxon>Micrococcales</taxon>
        <taxon>Promicromonosporaceae</taxon>
        <taxon>Cellulosimicrobium</taxon>
    </lineage>
</organism>
<feature type="domain" description="N-acetyltransferase" evidence="1">
    <location>
        <begin position="3"/>
        <end position="155"/>
    </location>
</feature>